<accession>A0A132MVN5</accession>
<organism evidence="1 2">
    <name type="scientific">Carbonactinospora thermoautotrophica</name>
    <dbReference type="NCBI Taxonomy" id="1469144"/>
    <lineage>
        <taxon>Bacteria</taxon>
        <taxon>Bacillati</taxon>
        <taxon>Actinomycetota</taxon>
        <taxon>Actinomycetes</taxon>
        <taxon>Kitasatosporales</taxon>
        <taxon>Carbonactinosporaceae</taxon>
        <taxon>Carbonactinospora</taxon>
    </lineage>
</organism>
<comment type="caution">
    <text evidence="1">The sequence shown here is derived from an EMBL/GenBank/DDBJ whole genome shotgun (WGS) entry which is preliminary data.</text>
</comment>
<name>A0A132MVN5_9ACTN</name>
<evidence type="ECO:0008006" key="3">
    <source>
        <dbReference type="Google" id="ProtNLM"/>
    </source>
</evidence>
<dbReference type="Proteomes" id="UP000070188">
    <property type="component" value="Unassembled WGS sequence"/>
</dbReference>
<evidence type="ECO:0000313" key="1">
    <source>
        <dbReference type="EMBL" id="KWX01887.1"/>
    </source>
</evidence>
<evidence type="ECO:0000313" key="2">
    <source>
        <dbReference type="Proteomes" id="UP000070188"/>
    </source>
</evidence>
<dbReference type="EMBL" id="LAXD01000001">
    <property type="protein sequence ID" value="KWX01887.1"/>
    <property type="molecule type" value="Genomic_DNA"/>
</dbReference>
<gene>
    <name evidence="1" type="ORF">LI90_2920</name>
</gene>
<reference evidence="2" key="1">
    <citation type="submission" date="2015-04" db="EMBL/GenBank/DDBJ databases">
        <title>Physiological reanalysis, assessment of diazotrophy, and genome sequences of multiple isolates of Streptomyces thermoautotrophicus.</title>
        <authorList>
            <person name="MacKellar D.C."/>
            <person name="Lieber L."/>
            <person name="Norman J."/>
            <person name="Bolger A."/>
            <person name="Tobin C."/>
            <person name="Murray J.W."/>
            <person name="Chang R."/>
            <person name="Ford T."/>
            <person name="Nguyen P.Q."/>
            <person name="Woodward J."/>
            <person name="Permingeat H."/>
            <person name="Joshi N.S."/>
            <person name="Silver P.A."/>
            <person name="Usadel B."/>
            <person name="Rutherford A.W."/>
            <person name="Friesen M."/>
            <person name="Prell J."/>
        </authorList>
    </citation>
    <scope>NUCLEOTIDE SEQUENCE [LARGE SCALE GENOMIC DNA]</scope>
    <source>
        <strain evidence="2">H1</strain>
    </source>
</reference>
<dbReference type="SUPFAM" id="SSF88697">
    <property type="entry name" value="PUA domain-like"/>
    <property type="match status" value="1"/>
</dbReference>
<dbReference type="Gene3D" id="2.30.130.30">
    <property type="entry name" value="Hypothetical protein"/>
    <property type="match status" value="1"/>
</dbReference>
<dbReference type="AlphaFoldDB" id="A0A132MVN5"/>
<dbReference type="PATRIC" id="fig|1469144.10.peg.3152"/>
<keyword evidence="2" id="KW-1185">Reference proteome</keyword>
<sequence>MELRRQRIPVPPGTTVILYATAPVMAVVGTARVAEVHVAEPDDVWSSFHAHTALTREEFDQYMAGASQACALLLTDVEQLPTPVPLAHLRSSQPFHPPQSYRYLASSVLRQLVDGHPMASRILRQTEATPS</sequence>
<proteinExistence type="predicted"/>
<dbReference type="STRING" id="1469144.LI90_2920"/>
<dbReference type="InterPro" id="IPR015947">
    <property type="entry name" value="PUA-like_sf"/>
</dbReference>
<protein>
    <recommendedName>
        <fullName evidence="3">ASCH domain-containing protein</fullName>
    </recommendedName>
</protein>